<dbReference type="PRINTS" id="PR00344">
    <property type="entry name" value="BCTRLSENSOR"/>
</dbReference>
<gene>
    <name evidence="12" type="ORF">HNR37_002065</name>
</gene>
<feature type="domain" description="PAS" evidence="11">
    <location>
        <begin position="251"/>
        <end position="309"/>
    </location>
</feature>
<evidence type="ECO:0000256" key="8">
    <source>
        <dbReference type="ARBA" id="ARBA00023012"/>
    </source>
</evidence>
<dbReference type="InterPro" id="IPR003594">
    <property type="entry name" value="HATPase_dom"/>
</dbReference>
<keyword evidence="6" id="KW-0418">Kinase</keyword>
<evidence type="ECO:0000313" key="12">
    <source>
        <dbReference type="EMBL" id="MBB5022722.1"/>
    </source>
</evidence>
<keyword evidence="9" id="KW-0812">Transmembrane</keyword>
<dbReference type="PROSITE" id="PS50109">
    <property type="entry name" value="HIS_KIN"/>
    <property type="match status" value="1"/>
</dbReference>
<dbReference type="SUPFAM" id="SSF47384">
    <property type="entry name" value="Homodimeric domain of signal transducing histidine kinase"/>
    <property type="match status" value="1"/>
</dbReference>
<evidence type="ECO:0000256" key="2">
    <source>
        <dbReference type="ARBA" id="ARBA00012438"/>
    </source>
</evidence>
<keyword evidence="8" id="KW-0902">Two-component regulatory system</keyword>
<dbReference type="Pfam" id="PF13426">
    <property type="entry name" value="PAS_9"/>
    <property type="match status" value="1"/>
</dbReference>
<sequence>MTDLIRKYVIYLYSFIGLILFGVFIFFGLQLNQSAKEQLLDRGRAYMQEIIYVRRWVSLHGGIYVKKQEGMEPSQHLEEVFGPRSRIVDDDGNEYLLRTPAMVTHEVSDLARLQGEFAFRMASTSPINPRNQADEFEAASIEDFRSGIREAYTYEHMEDRQYFRYMAPLPIEPSCVRCHQNYVPGEVHGGISIWVPADIIMQELRNNRLILIIASTLTIALVLIGIYFLSLPFMSRINHRMDSAHRGWENARRRYQYLFHHVRDGIIVLTRDGDAYRIADANDPFCQLFGYPRCELENADFLTLTPEDHKAALQHHLQLWKNEAPPPLECHMRKRDGREVVVEISLSSLDMRHFEGVVAMVRDISERKRLEVQRQILVQQSKMATMGQMLTNITHQWGQPLTGLGLILQNIRKRCHDDTKTQEQVERGLESISFLTQTVKVFRDFLRPSRQKTPFDVARACHEVLHMLSPLLQHHHIQAHIDDKPQQTVMAMGYTNEFKQVVLNLICNAKDSILEARRHQGLGNHEGTISIFFTTTPKSCCIDIYNTGTSLPAGMESQIFNQNFSTRPEGMGIGLFMTRTIIEDYMGGSIRASNQDQGVNFRITLPHYAEPSPIKSKEA</sequence>
<evidence type="ECO:0000256" key="9">
    <source>
        <dbReference type="SAM" id="Phobius"/>
    </source>
</evidence>
<dbReference type="InterPro" id="IPR005467">
    <property type="entry name" value="His_kinase_dom"/>
</dbReference>
<dbReference type="Pfam" id="PF11845">
    <property type="entry name" value="Tll0287-like"/>
    <property type="match status" value="1"/>
</dbReference>
<name>A0A7W7Y6N4_9BACT</name>
<dbReference type="GO" id="GO:0000155">
    <property type="term" value="F:phosphorelay sensor kinase activity"/>
    <property type="evidence" value="ECO:0007669"/>
    <property type="project" value="InterPro"/>
</dbReference>
<dbReference type="PANTHER" id="PTHR43065:SF10">
    <property type="entry name" value="PEROXIDE STRESS-ACTIVATED HISTIDINE KINASE MAK3"/>
    <property type="match status" value="1"/>
</dbReference>
<dbReference type="CDD" id="cd00082">
    <property type="entry name" value="HisKA"/>
    <property type="match status" value="1"/>
</dbReference>
<keyword evidence="7" id="KW-0067">ATP-binding</keyword>
<dbReference type="Proteomes" id="UP000528322">
    <property type="component" value="Unassembled WGS sequence"/>
</dbReference>
<evidence type="ECO:0000259" key="11">
    <source>
        <dbReference type="PROSITE" id="PS50112"/>
    </source>
</evidence>
<comment type="caution">
    <text evidence="12">The sequence shown here is derived from an EMBL/GenBank/DDBJ whole genome shotgun (WGS) entry which is preliminary data.</text>
</comment>
<feature type="transmembrane region" description="Helical" evidence="9">
    <location>
        <begin position="12"/>
        <end position="32"/>
    </location>
</feature>
<dbReference type="NCBIfam" id="TIGR00229">
    <property type="entry name" value="sensory_box"/>
    <property type="match status" value="1"/>
</dbReference>
<dbReference type="InterPro" id="IPR021796">
    <property type="entry name" value="Tll0287-like_dom"/>
</dbReference>
<feature type="transmembrane region" description="Helical" evidence="9">
    <location>
        <begin position="209"/>
        <end position="229"/>
    </location>
</feature>
<dbReference type="SUPFAM" id="SSF55874">
    <property type="entry name" value="ATPase domain of HSP90 chaperone/DNA topoisomerase II/histidine kinase"/>
    <property type="match status" value="1"/>
</dbReference>
<evidence type="ECO:0000259" key="10">
    <source>
        <dbReference type="PROSITE" id="PS50109"/>
    </source>
</evidence>
<dbReference type="RefSeq" id="WP_183733756.1">
    <property type="nucleotide sequence ID" value="NZ_JACHID010000015.1"/>
</dbReference>
<dbReference type="SMART" id="SM00387">
    <property type="entry name" value="HATPase_c"/>
    <property type="match status" value="1"/>
</dbReference>
<keyword evidence="5" id="KW-0547">Nucleotide-binding</keyword>
<organism evidence="12 13">
    <name type="scientific">Desulfurispira natronophila</name>
    <dbReference type="NCBI Taxonomy" id="682562"/>
    <lineage>
        <taxon>Bacteria</taxon>
        <taxon>Pseudomonadati</taxon>
        <taxon>Chrysiogenota</taxon>
        <taxon>Chrysiogenia</taxon>
        <taxon>Chrysiogenales</taxon>
        <taxon>Chrysiogenaceae</taxon>
        <taxon>Desulfurispira</taxon>
    </lineage>
</organism>
<evidence type="ECO:0000256" key="3">
    <source>
        <dbReference type="ARBA" id="ARBA00022553"/>
    </source>
</evidence>
<dbReference type="InterPro" id="IPR000014">
    <property type="entry name" value="PAS"/>
</dbReference>
<dbReference type="AlphaFoldDB" id="A0A7W7Y6N4"/>
<dbReference type="InterPro" id="IPR036890">
    <property type="entry name" value="HATPase_C_sf"/>
</dbReference>
<evidence type="ECO:0000256" key="7">
    <source>
        <dbReference type="ARBA" id="ARBA00022840"/>
    </source>
</evidence>
<dbReference type="EC" id="2.7.13.3" evidence="2"/>
<comment type="catalytic activity">
    <reaction evidence="1">
        <text>ATP + protein L-histidine = ADP + protein N-phospho-L-histidine.</text>
        <dbReference type="EC" id="2.7.13.3"/>
    </reaction>
</comment>
<reference evidence="12 13" key="1">
    <citation type="submission" date="2020-08" db="EMBL/GenBank/DDBJ databases">
        <title>Genomic Encyclopedia of Type Strains, Phase IV (KMG-IV): sequencing the most valuable type-strain genomes for metagenomic binning, comparative biology and taxonomic classification.</title>
        <authorList>
            <person name="Goeker M."/>
        </authorList>
    </citation>
    <scope>NUCLEOTIDE SEQUENCE [LARGE SCALE GENOMIC DNA]</scope>
    <source>
        <strain evidence="12 13">DSM 22071</strain>
    </source>
</reference>
<dbReference type="InterPro" id="IPR004358">
    <property type="entry name" value="Sig_transdc_His_kin-like_C"/>
</dbReference>
<dbReference type="Gene3D" id="3.30.565.10">
    <property type="entry name" value="Histidine kinase-like ATPase, C-terminal domain"/>
    <property type="match status" value="1"/>
</dbReference>
<dbReference type="PROSITE" id="PS50112">
    <property type="entry name" value="PAS"/>
    <property type="match status" value="1"/>
</dbReference>
<dbReference type="InterPro" id="IPR001610">
    <property type="entry name" value="PAC"/>
</dbReference>
<dbReference type="GO" id="GO:0005524">
    <property type="term" value="F:ATP binding"/>
    <property type="evidence" value="ECO:0007669"/>
    <property type="project" value="UniProtKB-KW"/>
</dbReference>
<dbReference type="InterPro" id="IPR035965">
    <property type="entry name" value="PAS-like_dom_sf"/>
</dbReference>
<keyword evidence="9" id="KW-1133">Transmembrane helix</keyword>
<evidence type="ECO:0000256" key="4">
    <source>
        <dbReference type="ARBA" id="ARBA00022679"/>
    </source>
</evidence>
<dbReference type="SMART" id="SM00086">
    <property type="entry name" value="PAC"/>
    <property type="match status" value="1"/>
</dbReference>
<protein>
    <recommendedName>
        <fullName evidence="2">histidine kinase</fullName>
        <ecNumber evidence="2">2.7.13.3</ecNumber>
    </recommendedName>
</protein>
<keyword evidence="3" id="KW-0597">Phosphoprotein</keyword>
<dbReference type="Pfam" id="PF02518">
    <property type="entry name" value="HATPase_c"/>
    <property type="match status" value="1"/>
</dbReference>
<dbReference type="PANTHER" id="PTHR43065">
    <property type="entry name" value="SENSOR HISTIDINE KINASE"/>
    <property type="match status" value="1"/>
</dbReference>
<proteinExistence type="predicted"/>
<keyword evidence="9" id="KW-0472">Membrane</keyword>
<dbReference type="SUPFAM" id="SSF55785">
    <property type="entry name" value="PYP-like sensor domain (PAS domain)"/>
    <property type="match status" value="1"/>
</dbReference>
<dbReference type="Gene3D" id="1.10.287.130">
    <property type="match status" value="1"/>
</dbReference>
<dbReference type="EMBL" id="JACHID010000015">
    <property type="protein sequence ID" value="MBB5022722.1"/>
    <property type="molecule type" value="Genomic_DNA"/>
</dbReference>
<feature type="domain" description="Histidine kinase" evidence="10">
    <location>
        <begin position="392"/>
        <end position="609"/>
    </location>
</feature>
<dbReference type="InterPro" id="IPR003661">
    <property type="entry name" value="HisK_dim/P_dom"/>
</dbReference>
<keyword evidence="13" id="KW-1185">Reference proteome</keyword>
<accession>A0A7W7Y6N4</accession>
<dbReference type="CDD" id="cd00130">
    <property type="entry name" value="PAS"/>
    <property type="match status" value="1"/>
</dbReference>
<dbReference type="SMART" id="SM00091">
    <property type="entry name" value="PAS"/>
    <property type="match status" value="1"/>
</dbReference>
<dbReference type="InterPro" id="IPR036097">
    <property type="entry name" value="HisK_dim/P_sf"/>
</dbReference>
<evidence type="ECO:0000256" key="1">
    <source>
        <dbReference type="ARBA" id="ARBA00000085"/>
    </source>
</evidence>
<keyword evidence="4" id="KW-0808">Transferase</keyword>
<dbReference type="Gene3D" id="3.30.450.20">
    <property type="entry name" value="PAS domain"/>
    <property type="match status" value="1"/>
</dbReference>
<evidence type="ECO:0000313" key="13">
    <source>
        <dbReference type="Proteomes" id="UP000528322"/>
    </source>
</evidence>
<evidence type="ECO:0000256" key="5">
    <source>
        <dbReference type="ARBA" id="ARBA00022741"/>
    </source>
</evidence>
<evidence type="ECO:0000256" key="6">
    <source>
        <dbReference type="ARBA" id="ARBA00022777"/>
    </source>
</evidence>